<dbReference type="InterPro" id="IPR019572">
    <property type="entry name" value="UBA_E1_SCCH"/>
</dbReference>
<evidence type="ECO:0000313" key="5">
    <source>
        <dbReference type="EMBL" id="KAK4775131.1"/>
    </source>
</evidence>
<name>A0AAN7L5N3_TRANT</name>
<reference evidence="5 6" key="1">
    <citation type="journal article" date="2023" name="Hortic Res">
        <title>Pangenome of water caltrop reveals structural variations and asymmetric subgenome divergence after allopolyploidization.</title>
        <authorList>
            <person name="Zhang X."/>
            <person name="Chen Y."/>
            <person name="Wang L."/>
            <person name="Yuan Y."/>
            <person name="Fang M."/>
            <person name="Shi L."/>
            <person name="Lu R."/>
            <person name="Comes H.P."/>
            <person name="Ma Y."/>
            <person name="Chen Y."/>
            <person name="Huang G."/>
            <person name="Zhou Y."/>
            <person name="Zheng Z."/>
            <person name="Qiu Y."/>
        </authorList>
    </citation>
    <scope>NUCLEOTIDE SEQUENCE [LARGE SCALE GENOMIC DNA]</scope>
    <source>
        <strain evidence="5">F231</strain>
    </source>
</reference>
<comment type="similarity">
    <text evidence="2">Belongs to the ubiquitin-activating E1 family.</text>
</comment>
<comment type="pathway">
    <text evidence="1">Protein modification; protein ubiquitination.</text>
</comment>
<evidence type="ECO:0000313" key="6">
    <source>
        <dbReference type="Proteomes" id="UP001346149"/>
    </source>
</evidence>
<gene>
    <name evidence="5" type="ORF">SAY86_010066</name>
</gene>
<feature type="region of interest" description="Disordered" evidence="3">
    <location>
        <begin position="31"/>
        <end position="52"/>
    </location>
</feature>
<dbReference type="Proteomes" id="UP001346149">
    <property type="component" value="Unassembled WGS sequence"/>
</dbReference>
<feature type="domain" description="Ubiquitin-activating enzyme SCCH" evidence="4">
    <location>
        <begin position="9"/>
        <end position="153"/>
    </location>
</feature>
<dbReference type="AlphaFoldDB" id="A0AAN7L5N3"/>
<dbReference type="Gene3D" id="1.10.10.2660">
    <property type="entry name" value="Ubiquitin-activating enzyme E1, SCCH domain"/>
    <property type="match status" value="1"/>
</dbReference>
<evidence type="ECO:0000256" key="3">
    <source>
        <dbReference type="SAM" id="MobiDB-lite"/>
    </source>
</evidence>
<dbReference type="GO" id="GO:0008641">
    <property type="term" value="F:ubiquitin-like modifier activating enzyme activity"/>
    <property type="evidence" value="ECO:0007669"/>
    <property type="project" value="InterPro"/>
</dbReference>
<dbReference type="InterPro" id="IPR042063">
    <property type="entry name" value="Ubi_acti_E1_SCCH"/>
</dbReference>
<accession>A0AAN7L5N3</accession>
<sequence length="177" mass="19650">MNIILLPCRFEDYFSNRVKQLIYTLPEDAATSTGAPFRSAPKRFPHPPKFSPSNPGHLRFVMAASTLRAKNFGISIPERAKNPNELARAIDCVMVPEFQQKNDAKTVTDEKVSSLTTASINDAAISHDLLKKLELWGKGLSQGFIMKPIQFKKVCTIADAAIGGRFKDGIRKCQGRE</sequence>
<dbReference type="EMBL" id="JAXQNO010000019">
    <property type="protein sequence ID" value="KAK4775131.1"/>
    <property type="molecule type" value="Genomic_DNA"/>
</dbReference>
<dbReference type="Pfam" id="PF10585">
    <property type="entry name" value="UBA_E1_SCCH"/>
    <property type="match status" value="1"/>
</dbReference>
<evidence type="ECO:0000256" key="2">
    <source>
        <dbReference type="ARBA" id="ARBA00005673"/>
    </source>
</evidence>
<evidence type="ECO:0000259" key="4">
    <source>
        <dbReference type="Pfam" id="PF10585"/>
    </source>
</evidence>
<comment type="caution">
    <text evidence="5">The sequence shown here is derived from an EMBL/GenBank/DDBJ whole genome shotgun (WGS) entry which is preliminary data.</text>
</comment>
<organism evidence="5 6">
    <name type="scientific">Trapa natans</name>
    <name type="common">Water chestnut</name>
    <dbReference type="NCBI Taxonomy" id="22666"/>
    <lineage>
        <taxon>Eukaryota</taxon>
        <taxon>Viridiplantae</taxon>
        <taxon>Streptophyta</taxon>
        <taxon>Embryophyta</taxon>
        <taxon>Tracheophyta</taxon>
        <taxon>Spermatophyta</taxon>
        <taxon>Magnoliopsida</taxon>
        <taxon>eudicotyledons</taxon>
        <taxon>Gunneridae</taxon>
        <taxon>Pentapetalae</taxon>
        <taxon>rosids</taxon>
        <taxon>malvids</taxon>
        <taxon>Myrtales</taxon>
        <taxon>Lythraceae</taxon>
        <taxon>Trapa</taxon>
    </lineage>
</organism>
<evidence type="ECO:0000256" key="1">
    <source>
        <dbReference type="ARBA" id="ARBA00004906"/>
    </source>
</evidence>
<proteinExistence type="inferred from homology"/>
<dbReference type="InterPro" id="IPR035985">
    <property type="entry name" value="Ubiquitin-activating_enz"/>
</dbReference>
<protein>
    <recommendedName>
        <fullName evidence="4">Ubiquitin-activating enzyme SCCH domain-containing protein</fullName>
    </recommendedName>
</protein>
<dbReference type="SUPFAM" id="SSF69572">
    <property type="entry name" value="Activating enzymes of the ubiquitin-like proteins"/>
    <property type="match status" value="1"/>
</dbReference>
<keyword evidence="6" id="KW-1185">Reference proteome</keyword>